<dbReference type="Gene3D" id="1.10.10.410">
    <property type="match status" value="1"/>
</dbReference>
<dbReference type="InterPro" id="IPR003789">
    <property type="entry name" value="Asn/Gln_tRNA_amidoTrase-B-like"/>
</dbReference>
<dbReference type="InterPro" id="IPR019004">
    <property type="entry name" value="YqeY/Aim41"/>
</dbReference>
<evidence type="ECO:0000313" key="2">
    <source>
        <dbReference type="Proteomes" id="UP000536604"/>
    </source>
</evidence>
<proteinExistence type="predicted"/>
<dbReference type="InterPro" id="IPR023168">
    <property type="entry name" value="GatB_Yqey_C_2"/>
</dbReference>
<accession>A0A841J041</accession>
<protein>
    <recommendedName>
        <fullName evidence="3">GatB/YqeY domain-containing protein</fullName>
    </recommendedName>
</protein>
<evidence type="ECO:0000313" key="1">
    <source>
        <dbReference type="EMBL" id="MBB6122065.1"/>
    </source>
</evidence>
<dbReference type="PANTHER" id="PTHR28055">
    <property type="entry name" value="ALTERED INHERITANCE OF MITOCHONDRIA PROTEIN 41, MITOCHONDRIAL"/>
    <property type="match status" value="1"/>
</dbReference>
<dbReference type="SUPFAM" id="SSF89095">
    <property type="entry name" value="GatB/YqeY motif"/>
    <property type="match status" value="1"/>
</dbReference>
<comment type="caution">
    <text evidence="1">The sequence shown here is derived from an EMBL/GenBank/DDBJ whole genome shotgun (WGS) entry which is preliminary data.</text>
</comment>
<name>A0A841J041_9ACTN</name>
<evidence type="ECO:0008006" key="3">
    <source>
        <dbReference type="Google" id="ProtNLM"/>
    </source>
</evidence>
<dbReference type="Gene3D" id="1.10.1510.10">
    <property type="entry name" value="Uncharacterised protein YqeY/AIM41 PF09424, N-terminal domain"/>
    <property type="match status" value="1"/>
</dbReference>
<reference evidence="1 2" key="1">
    <citation type="submission" date="2020-08" db="EMBL/GenBank/DDBJ databases">
        <title>Genomic Encyclopedia of Type Strains, Phase III (KMG-III): the genomes of soil and plant-associated and newly described type strains.</title>
        <authorList>
            <person name="Whitman W."/>
        </authorList>
    </citation>
    <scope>NUCLEOTIDE SEQUENCE [LARGE SCALE GENOMIC DNA]</scope>
    <source>
        <strain evidence="1 2">CECT 8712</strain>
    </source>
</reference>
<dbReference type="PANTHER" id="PTHR28055:SF1">
    <property type="entry name" value="ALTERED INHERITANCE OF MITOCHONDRIA PROTEIN 41, MITOCHONDRIAL"/>
    <property type="match status" value="1"/>
</dbReference>
<dbReference type="Proteomes" id="UP000536604">
    <property type="component" value="Unassembled WGS sequence"/>
</dbReference>
<dbReference type="EMBL" id="JACHJO010000014">
    <property type="protein sequence ID" value="MBB6122065.1"/>
    <property type="molecule type" value="Genomic_DNA"/>
</dbReference>
<dbReference type="AlphaFoldDB" id="A0A841J041"/>
<dbReference type="Pfam" id="PF09424">
    <property type="entry name" value="YqeY"/>
    <property type="match status" value="1"/>
</dbReference>
<sequence length="151" mass="16340">MAELKDRLKNDLTTAMKARDKVRTGTLRMVLAAISNEEVAGDSPRELTDDDLLRLLTREAKKRREAAEAFEKGGRPEQAEAERAEGEIIAGYLPQQLTDDELAALVAAAIEETGAEGPKGMGLVMKAVKPRVGERAEGSRLAAEVKRQLAG</sequence>
<dbReference type="GO" id="GO:0016884">
    <property type="term" value="F:carbon-nitrogen ligase activity, with glutamine as amido-N-donor"/>
    <property type="evidence" value="ECO:0007669"/>
    <property type="project" value="InterPro"/>
</dbReference>
<dbReference type="RefSeq" id="WP_184293499.1">
    <property type="nucleotide sequence ID" value="NZ_JACHJO010000014.1"/>
</dbReference>
<dbReference type="InterPro" id="IPR042184">
    <property type="entry name" value="YqeY/Aim41_N"/>
</dbReference>
<organism evidence="1 2">
    <name type="scientific">Nocardiopsis algeriensis</name>
    <dbReference type="NCBI Taxonomy" id="1478215"/>
    <lineage>
        <taxon>Bacteria</taxon>
        <taxon>Bacillati</taxon>
        <taxon>Actinomycetota</taxon>
        <taxon>Actinomycetes</taxon>
        <taxon>Streptosporangiales</taxon>
        <taxon>Nocardiopsidaceae</taxon>
        <taxon>Nocardiopsis</taxon>
    </lineage>
</organism>
<keyword evidence="2" id="KW-1185">Reference proteome</keyword>
<gene>
    <name evidence="1" type="ORF">FHS13_004050</name>
</gene>